<reference evidence="5 6" key="1">
    <citation type="journal article" date="2016" name="Front. Microbiol.">
        <title>Genomic Resource of Rice Seed Associated Bacteria.</title>
        <authorList>
            <person name="Midha S."/>
            <person name="Bansal K."/>
            <person name="Sharma S."/>
            <person name="Kumar N."/>
            <person name="Patil P.P."/>
            <person name="Chaudhry V."/>
            <person name="Patil P.B."/>
        </authorList>
    </citation>
    <scope>NUCLEOTIDE SEQUENCE [LARGE SCALE GENOMIC DNA]</scope>
    <source>
        <strain evidence="5 6">NS220</strain>
    </source>
</reference>
<gene>
    <name evidence="5" type="ORF">NS220_01725</name>
</gene>
<evidence type="ECO:0000259" key="4">
    <source>
        <dbReference type="PROSITE" id="PS50043"/>
    </source>
</evidence>
<dbReference type="PATRIC" id="fig|2033.6.peg.3680"/>
<organism evidence="5 6">
    <name type="scientific">Microbacterium testaceum</name>
    <name type="common">Aureobacterium testaceum</name>
    <name type="synonym">Brevibacterium testaceum</name>
    <dbReference type="NCBI Taxonomy" id="2033"/>
    <lineage>
        <taxon>Bacteria</taxon>
        <taxon>Bacillati</taxon>
        <taxon>Actinomycetota</taxon>
        <taxon>Actinomycetes</taxon>
        <taxon>Micrococcales</taxon>
        <taxon>Microbacteriaceae</taxon>
        <taxon>Microbacterium</taxon>
    </lineage>
</organism>
<evidence type="ECO:0000313" key="5">
    <source>
        <dbReference type="EMBL" id="KTR96516.1"/>
    </source>
</evidence>
<dbReference type="PROSITE" id="PS50043">
    <property type="entry name" value="HTH_LUXR_2"/>
    <property type="match status" value="1"/>
</dbReference>
<dbReference type="GO" id="GO:0003677">
    <property type="term" value="F:DNA binding"/>
    <property type="evidence" value="ECO:0007669"/>
    <property type="project" value="UniProtKB-KW"/>
</dbReference>
<dbReference type="SUPFAM" id="SSF46894">
    <property type="entry name" value="C-terminal effector domain of the bipartite response regulators"/>
    <property type="match status" value="1"/>
</dbReference>
<feature type="domain" description="HTH luxR-type" evidence="4">
    <location>
        <begin position="414"/>
        <end position="479"/>
    </location>
</feature>
<dbReference type="PANTHER" id="PTHR44688:SF16">
    <property type="entry name" value="DNA-BINDING TRANSCRIPTIONAL ACTIVATOR DEVR_DOSR"/>
    <property type="match status" value="1"/>
</dbReference>
<dbReference type="Proteomes" id="UP000075025">
    <property type="component" value="Unassembled WGS sequence"/>
</dbReference>
<evidence type="ECO:0000256" key="3">
    <source>
        <dbReference type="ARBA" id="ARBA00023163"/>
    </source>
</evidence>
<dbReference type="SMART" id="SM00421">
    <property type="entry name" value="HTH_LUXR"/>
    <property type="match status" value="1"/>
</dbReference>
<protein>
    <recommendedName>
        <fullName evidence="4">HTH luxR-type domain-containing protein</fullName>
    </recommendedName>
</protein>
<sequence length="480" mass="51872">MPGTQASINARTAFHAAVVTTAARLAPGHGIPEQRHLALLAEAQPPPLPPVWTDTTALTLAAVLVSRARRDALSDGLDLIGHYFDDTRLTRGANLSSGARAQLLAAAGEYCCALGWPQIGARYGAEALLFADSEAISYRAHCVLALGHALNGEYESSEEDMAAAKTLFSTHGWPVEETDYLALLAESLVASARLQPTRLAEVSRALHETRPDDPYWQYSASAIDVMRGLLERDYSGALAETWQLTYGSPRHRSHRMIRDFLVCIRSDILVARSEYREALAVLSTAQTRPGHGICFHMQRAAALLLLGRERELLAETDGCLADEGNHCLRTLTPTLLRRAIAFARVGSARRAEQSMEAALLLISQTGGSITPFIMLPLDETLALFDIVVSTRPELAPVVAGIQEFLPAVAAPAVPAGEIVGFTPAERELAALLSSERNLTDIARERGVSLNTVKSQVRSIYGKLGVSGRAEAVEELLRRGF</sequence>
<dbReference type="InterPro" id="IPR000792">
    <property type="entry name" value="Tscrpt_reg_LuxR_C"/>
</dbReference>
<dbReference type="Gene3D" id="1.10.10.10">
    <property type="entry name" value="Winged helix-like DNA-binding domain superfamily/Winged helix DNA-binding domain"/>
    <property type="match status" value="1"/>
</dbReference>
<evidence type="ECO:0000256" key="1">
    <source>
        <dbReference type="ARBA" id="ARBA00023015"/>
    </source>
</evidence>
<dbReference type="PANTHER" id="PTHR44688">
    <property type="entry name" value="DNA-BINDING TRANSCRIPTIONAL ACTIVATOR DEVR_DOSR"/>
    <property type="match status" value="1"/>
</dbReference>
<dbReference type="CDD" id="cd06170">
    <property type="entry name" value="LuxR_C_like"/>
    <property type="match status" value="1"/>
</dbReference>
<accession>A0A147F0Y5</accession>
<keyword evidence="3" id="KW-0804">Transcription</keyword>
<dbReference type="RefSeq" id="WP_058622385.1">
    <property type="nucleotide sequence ID" value="NZ_LDRT01000008.1"/>
</dbReference>
<keyword evidence="2" id="KW-0238">DNA-binding</keyword>
<dbReference type="InterPro" id="IPR016032">
    <property type="entry name" value="Sig_transdc_resp-reg_C-effctor"/>
</dbReference>
<comment type="caution">
    <text evidence="5">The sequence shown here is derived from an EMBL/GenBank/DDBJ whole genome shotgun (WGS) entry which is preliminary data.</text>
</comment>
<proteinExistence type="predicted"/>
<evidence type="ECO:0000256" key="2">
    <source>
        <dbReference type="ARBA" id="ARBA00023125"/>
    </source>
</evidence>
<dbReference type="EMBL" id="LDRT01000008">
    <property type="protein sequence ID" value="KTR96516.1"/>
    <property type="molecule type" value="Genomic_DNA"/>
</dbReference>
<evidence type="ECO:0000313" key="6">
    <source>
        <dbReference type="Proteomes" id="UP000075025"/>
    </source>
</evidence>
<dbReference type="AlphaFoldDB" id="A0A147F0Y5"/>
<dbReference type="InterPro" id="IPR036388">
    <property type="entry name" value="WH-like_DNA-bd_sf"/>
</dbReference>
<dbReference type="GO" id="GO:0006355">
    <property type="term" value="P:regulation of DNA-templated transcription"/>
    <property type="evidence" value="ECO:0007669"/>
    <property type="project" value="InterPro"/>
</dbReference>
<keyword evidence="1" id="KW-0805">Transcription regulation</keyword>
<name>A0A147F0Y5_MICTE</name>